<dbReference type="GO" id="GO:0006631">
    <property type="term" value="P:fatty acid metabolic process"/>
    <property type="evidence" value="ECO:0007669"/>
    <property type="project" value="TreeGrafter"/>
</dbReference>
<reference evidence="4 5" key="1">
    <citation type="journal article" date="2017" name="Gigascience">
        <title>Draft genome of the honey bee ectoparasitic mite, Tropilaelaps mercedesae, is shaped by the parasitic life history.</title>
        <authorList>
            <person name="Dong X."/>
            <person name="Armstrong S.D."/>
            <person name="Xia D."/>
            <person name="Makepeace B.L."/>
            <person name="Darby A.C."/>
            <person name="Kadowaki T."/>
        </authorList>
    </citation>
    <scope>NUCLEOTIDE SEQUENCE [LARGE SCALE GENOMIC DNA]</scope>
    <source>
        <strain evidence="4">Wuxi-XJTLU</strain>
    </source>
</reference>
<comment type="similarity">
    <text evidence="1">Belongs to the ATP-dependent AMP-binding enzyme family.</text>
</comment>
<dbReference type="PROSITE" id="PS00455">
    <property type="entry name" value="AMP_BINDING"/>
    <property type="match status" value="1"/>
</dbReference>
<dbReference type="Pfam" id="PF00501">
    <property type="entry name" value="AMP-binding"/>
    <property type="match status" value="1"/>
</dbReference>
<gene>
    <name evidence="4" type="ORF">BIW11_03330</name>
</gene>
<evidence type="ECO:0000256" key="2">
    <source>
        <dbReference type="SAM" id="MobiDB-lite"/>
    </source>
</evidence>
<protein>
    <submittedName>
        <fullName evidence="4">Acyl-CoA synthetase family member 3</fullName>
    </submittedName>
</protein>
<name>A0A1V9XNG9_9ACAR</name>
<accession>A0A1V9XNG9</accession>
<dbReference type="GO" id="GO:0031956">
    <property type="term" value="F:medium-chain fatty acid-CoA ligase activity"/>
    <property type="evidence" value="ECO:0007669"/>
    <property type="project" value="TreeGrafter"/>
</dbReference>
<feature type="domain" description="AMP-dependent synthetase/ligase" evidence="3">
    <location>
        <begin position="140"/>
        <end position="439"/>
    </location>
</feature>
<proteinExistence type="inferred from homology"/>
<organism evidence="4 5">
    <name type="scientific">Tropilaelaps mercedesae</name>
    <dbReference type="NCBI Taxonomy" id="418985"/>
    <lineage>
        <taxon>Eukaryota</taxon>
        <taxon>Metazoa</taxon>
        <taxon>Ecdysozoa</taxon>
        <taxon>Arthropoda</taxon>
        <taxon>Chelicerata</taxon>
        <taxon>Arachnida</taxon>
        <taxon>Acari</taxon>
        <taxon>Parasitiformes</taxon>
        <taxon>Mesostigmata</taxon>
        <taxon>Gamasina</taxon>
        <taxon>Dermanyssoidea</taxon>
        <taxon>Laelapidae</taxon>
        <taxon>Tropilaelaps</taxon>
    </lineage>
</organism>
<dbReference type="EMBL" id="MNPL01007128">
    <property type="protein sequence ID" value="OQR74942.1"/>
    <property type="molecule type" value="Genomic_DNA"/>
</dbReference>
<dbReference type="InParanoid" id="A0A1V9XNG9"/>
<feature type="region of interest" description="Disordered" evidence="2">
    <location>
        <begin position="423"/>
        <end position="442"/>
    </location>
</feature>
<dbReference type="OrthoDB" id="2962993at2759"/>
<dbReference type="Proteomes" id="UP000192247">
    <property type="component" value="Unassembled WGS sequence"/>
</dbReference>
<dbReference type="PANTHER" id="PTHR43201:SF8">
    <property type="entry name" value="ACYL-COA SYNTHETASE FAMILY MEMBER 3"/>
    <property type="match status" value="1"/>
</dbReference>
<evidence type="ECO:0000259" key="3">
    <source>
        <dbReference type="Pfam" id="PF00501"/>
    </source>
</evidence>
<dbReference type="SUPFAM" id="SSF56801">
    <property type="entry name" value="Acetyl-CoA synthetase-like"/>
    <property type="match status" value="1"/>
</dbReference>
<dbReference type="STRING" id="418985.A0A1V9XNG9"/>
<evidence type="ECO:0000313" key="5">
    <source>
        <dbReference type="Proteomes" id="UP000192247"/>
    </source>
</evidence>
<dbReference type="PANTHER" id="PTHR43201">
    <property type="entry name" value="ACYL-COA SYNTHETASE"/>
    <property type="match status" value="1"/>
</dbReference>
<dbReference type="InterPro" id="IPR020845">
    <property type="entry name" value="AMP-binding_CS"/>
</dbReference>
<dbReference type="AlphaFoldDB" id="A0A1V9XNG9"/>
<dbReference type="Gene3D" id="3.40.50.12780">
    <property type="entry name" value="N-terminal domain of ligase-like"/>
    <property type="match status" value="1"/>
</dbReference>
<dbReference type="InterPro" id="IPR000873">
    <property type="entry name" value="AMP-dep_synth/lig_dom"/>
</dbReference>
<sequence length="442" mass="49486">MQVARGLLGCRVRSLQIPARATGTAAQIRWSQLLLHVSAATQWRVGLYRSSSAWSQSSNTSTTETDVFSEKYTPVFGSHLGRCLDRPAVHDDAGSYTYAEVYRLAGAIRDQIVNKGGIQPTRTSDGPCTNDIDEGRVVPRVAYLCPGDVRYVATLWAIWKCGLSAVPLFHEHPISVMEYYVIDSQASLLVSTREFELKLKELGSKTNTPVIILDETDEIGSGPSWSDTPKWCELETYDALMMYTSGTTGPPKGVVLRHANLRFQTSQIRDAWQWSERDRILHALPLHHTHGIVSGILTPLYSGACVRMLPKFDPNRIWQHLLLETEPEYPVSIFMGVPTMYIKLLSYFENHLAANWPLEEVHKAIRTHIRFLISGSAPLPEPVYKRIEATMGLEVIERYGMTEVGIPLSNALHGKRYAGELRGLPNKKHRSSNRSIGGPPYC</sequence>
<comment type="caution">
    <text evidence="4">The sequence shown here is derived from an EMBL/GenBank/DDBJ whole genome shotgun (WGS) entry which is preliminary data.</text>
</comment>
<keyword evidence="5" id="KW-1185">Reference proteome</keyword>
<dbReference type="InterPro" id="IPR042099">
    <property type="entry name" value="ANL_N_sf"/>
</dbReference>
<evidence type="ECO:0000313" key="4">
    <source>
        <dbReference type="EMBL" id="OQR74942.1"/>
    </source>
</evidence>
<evidence type="ECO:0000256" key="1">
    <source>
        <dbReference type="ARBA" id="ARBA00006432"/>
    </source>
</evidence>